<proteinExistence type="predicted"/>
<organism evidence="1 2">
    <name type="scientific">Camellia sinensis var. sinensis</name>
    <name type="common">China tea</name>
    <dbReference type="NCBI Taxonomy" id="542762"/>
    <lineage>
        <taxon>Eukaryota</taxon>
        <taxon>Viridiplantae</taxon>
        <taxon>Streptophyta</taxon>
        <taxon>Embryophyta</taxon>
        <taxon>Tracheophyta</taxon>
        <taxon>Spermatophyta</taxon>
        <taxon>Magnoliopsida</taxon>
        <taxon>eudicotyledons</taxon>
        <taxon>Gunneridae</taxon>
        <taxon>Pentapetalae</taxon>
        <taxon>asterids</taxon>
        <taxon>Ericales</taxon>
        <taxon>Theaceae</taxon>
        <taxon>Camellia</taxon>
    </lineage>
</organism>
<reference evidence="1 2" key="1">
    <citation type="journal article" date="2018" name="Proc. Natl. Acad. Sci. U.S.A.">
        <title>Draft genome sequence of Camellia sinensis var. sinensis provides insights into the evolution of the tea genome and tea quality.</title>
        <authorList>
            <person name="Wei C."/>
            <person name="Yang H."/>
            <person name="Wang S."/>
            <person name="Zhao J."/>
            <person name="Liu C."/>
            <person name="Gao L."/>
            <person name="Xia E."/>
            <person name="Lu Y."/>
            <person name="Tai Y."/>
            <person name="She G."/>
            <person name="Sun J."/>
            <person name="Cao H."/>
            <person name="Tong W."/>
            <person name="Gao Q."/>
            <person name="Li Y."/>
            <person name="Deng W."/>
            <person name="Jiang X."/>
            <person name="Wang W."/>
            <person name="Chen Q."/>
            <person name="Zhang S."/>
            <person name="Li H."/>
            <person name="Wu J."/>
            <person name="Wang P."/>
            <person name="Li P."/>
            <person name="Shi C."/>
            <person name="Zheng F."/>
            <person name="Jian J."/>
            <person name="Huang B."/>
            <person name="Shan D."/>
            <person name="Shi M."/>
            <person name="Fang C."/>
            <person name="Yue Y."/>
            <person name="Li F."/>
            <person name="Li D."/>
            <person name="Wei S."/>
            <person name="Han B."/>
            <person name="Jiang C."/>
            <person name="Yin Y."/>
            <person name="Xia T."/>
            <person name="Zhang Z."/>
            <person name="Bennetzen J.L."/>
            <person name="Zhao S."/>
            <person name="Wan X."/>
        </authorList>
    </citation>
    <scope>NUCLEOTIDE SEQUENCE [LARGE SCALE GENOMIC DNA]</scope>
    <source>
        <strain evidence="2">cv. Shuchazao</strain>
        <tissue evidence="1">Leaf</tissue>
    </source>
</reference>
<dbReference type="EMBL" id="SDRB02013055">
    <property type="protein sequence ID" value="THF96063.1"/>
    <property type="molecule type" value="Genomic_DNA"/>
</dbReference>
<evidence type="ECO:0000313" key="2">
    <source>
        <dbReference type="Proteomes" id="UP000306102"/>
    </source>
</evidence>
<name>A0A4S4D2S6_CAMSN</name>
<dbReference type="Proteomes" id="UP000306102">
    <property type="component" value="Unassembled WGS sequence"/>
</dbReference>
<comment type="caution">
    <text evidence="1">The sequence shown here is derived from an EMBL/GenBank/DDBJ whole genome shotgun (WGS) entry which is preliminary data.</text>
</comment>
<sequence>MVQGTNHFRTLYDTTVPHLVLLNLEGNLTLQGSTYQANQVLIPHFKRIRISILSQRPIERDLDHHISIMSAPLEHPNEDLGLGWDIENFTDLNMGEEGASRSSQPSIPHNTALNILFFNIEGVARLNFLQHYMHLHSSGRFHLVIITNTKKKGSETQFMSQIMGYPNTKAMAPLPSGMERVIGGIWCLWNEAEISCEVEILWNRAIP</sequence>
<evidence type="ECO:0000313" key="1">
    <source>
        <dbReference type="EMBL" id="THF96063.1"/>
    </source>
</evidence>
<gene>
    <name evidence="1" type="ORF">TEA_026877</name>
</gene>
<dbReference type="AlphaFoldDB" id="A0A4S4D2S6"/>
<accession>A0A4S4D2S6</accession>
<keyword evidence="2" id="KW-1185">Reference proteome</keyword>
<protein>
    <submittedName>
        <fullName evidence="1">Uncharacterized protein</fullName>
    </submittedName>
</protein>